<evidence type="ECO:0000256" key="3">
    <source>
        <dbReference type="ARBA" id="ARBA00022989"/>
    </source>
</evidence>
<dbReference type="InterPro" id="IPR006694">
    <property type="entry name" value="Fatty_acid_hydroxylase"/>
</dbReference>
<evidence type="ECO:0000256" key="4">
    <source>
        <dbReference type="ARBA" id="ARBA00023136"/>
    </source>
</evidence>
<feature type="transmembrane region" description="Helical" evidence="6">
    <location>
        <begin position="124"/>
        <end position="143"/>
    </location>
</feature>
<dbReference type="PANTHER" id="PTHR11863">
    <property type="entry name" value="STEROL DESATURASE"/>
    <property type="match status" value="1"/>
</dbReference>
<proteinExistence type="predicted"/>
<protein>
    <submittedName>
        <fullName evidence="8">Fatty acid hydroxylase</fullName>
    </submittedName>
</protein>
<dbReference type="AlphaFoldDB" id="A0A8H4IY86"/>
<dbReference type="GO" id="GO:0008610">
    <property type="term" value="P:lipid biosynthetic process"/>
    <property type="evidence" value="ECO:0007669"/>
    <property type="project" value="InterPro"/>
</dbReference>
<keyword evidence="5" id="KW-0175">Coiled coil</keyword>
<evidence type="ECO:0000313" key="8">
    <source>
        <dbReference type="EMBL" id="KAF4308509.1"/>
    </source>
</evidence>
<keyword evidence="9" id="KW-1185">Reference proteome</keyword>
<accession>A0A8H4IY86</accession>
<feature type="coiled-coil region" evidence="5">
    <location>
        <begin position="306"/>
        <end position="333"/>
    </location>
</feature>
<dbReference type="OrthoDB" id="6354873at2759"/>
<feature type="domain" description="Fatty acid hydroxylase" evidence="7">
    <location>
        <begin position="170"/>
        <end position="295"/>
    </location>
</feature>
<reference evidence="8" key="1">
    <citation type="submission" date="2020-04" db="EMBL/GenBank/DDBJ databases">
        <title>Genome Assembly and Annotation of Botryosphaeria dothidea sdau 11-99, a Latent Pathogen of Apple Fruit Ring Rot in China.</title>
        <authorList>
            <person name="Yu C."/>
            <person name="Diao Y."/>
            <person name="Lu Q."/>
            <person name="Zhao J."/>
            <person name="Cui S."/>
            <person name="Peng C."/>
            <person name="He B."/>
            <person name="Liu H."/>
        </authorList>
    </citation>
    <scope>NUCLEOTIDE SEQUENCE [LARGE SCALE GENOMIC DNA]</scope>
    <source>
        <strain evidence="8">Sdau11-99</strain>
    </source>
</reference>
<organism evidence="8 9">
    <name type="scientific">Botryosphaeria dothidea</name>
    <dbReference type="NCBI Taxonomy" id="55169"/>
    <lineage>
        <taxon>Eukaryota</taxon>
        <taxon>Fungi</taxon>
        <taxon>Dikarya</taxon>
        <taxon>Ascomycota</taxon>
        <taxon>Pezizomycotina</taxon>
        <taxon>Dothideomycetes</taxon>
        <taxon>Dothideomycetes incertae sedis</taxon>
        <taxon>Botryosphaeriales</taxon>
        <taxon>Botryosphaeriaceae</taxon>
        <taxon>Botryosphaeria</taxon>
    </lineage>
</organism>
<evidence type="ECO:0000256" key="6">
    <source>
        <dbReference type="SAM" id="Phobius"/>
    </source>
</evidence>
<keyword evidence="4 6" id="KW-0472">Membrane</keyword>
<comment type="subcellular location">
    <subcellularLocation>
        <location evidence="1">Membrane</location>
    </subcellularLocation>
</comment>
<dbReference type="Proteomes" id="UP000572817">
    <property type="component" value="Unassembled WGS sequence"/>
</dbReference>
<feature type="transmembrane region" description="Helical" evidence="6">
    <location>
        <begin position="163"/>
        <end position="184"/>
    </location>
</feature>
<evidence type="ECO:0000256" key="5">
    <source>
        <dbReference type="SAM" id="Coils"/>
    </source>
</evidence>
<gene>
    <name evidence="8" type="ORF">GTA08_BOTSDO04287</name>
</gene>
<dbReference type="GO" id="GO:0016491">
    <property type="term" value="F:oxidoreductase activity"/>
    <property type="evidence" value="ECO:0007669"/>
    <property type="project" value="InterPro"/>
</dbReference>
<sequence>MDLVLEGLDAYVFDRLYATLLPAQNLNITSQLASENVSATASCLDNYDFMPASKYLSFPPSEYACMSTLPRENVWRQLISLYIITWLFGTVIYFLCATLSYIFVFDKTTFAHPKFLKNQVRQEIAQAVRAIPVIAVLTTPIFALEVRGHGKLYDASADGPGRWYDAAQFPLFIAFTDACIYWIHRALHHPAIYRRYHKPHHRWIMPSPFASVAFHPLDGFAQSLPYHVFPFVFPLQKAAYVLLFAFVQVWTVVIHDGEYVAENPVVNGAACHTMHHLYFNYNYGQFTTLWDRVGGSYRRPDDALFRKELKMSAAEWKRQSKRMERIVKEVEGDDERAYAAADDGSEKKAQ</sequence>
<keyword evidence="2 6" id="KW-0812">Transmembrane</keyword>
<evidence type="ECO:0000256" key="1">
    <source>
        <dbReference type="ARBA" id="ARBA00004370"/>
    </source>
</evidence>
<keyword evidence="3 6" id="KW-1133">Transmembrane helix</keyword>
<evidence type="ECO:0000256" key="2">
    <source>
        <dbReference type="ARBA" id="ARBA00022692"/>
    </source>
</evidence>
<dbReference type="EMBL" id="WWBZ02000022">
    <property type="protein sequence ID" value="KAF4308509.1"/>
    <property type="molecule type" value="Genomic_DNA"/>
</dbReference>
<feature type="transmembrane region" description="Helical" evidence="6">
    <location>
        <begin position="79"/>
        <end position="104"/>
    </location>
</feature>
<name>A0A8H4IY86_9PEZI</name>
<evidence type="ECO:0000313" key="9">
    <source>
        <dbReference type="Proteomes" id="UP000572817"/>
    </source>
</evidence>
<dbReference type="Pfam" id="PF04116">
    <property type="entry name" value="FA_hydroxylase"/>
    <property type="match status" value="1"/>
</dbReference>
<dbReference type="InterPro" id="IPR050307">
    <property type="entry name" value="Sterol_Desaturase_Related"/>
</dbReference>
<dbReference type="GO" id="GO:0005506">
    <property type="term" value="F:iron ion binding"/>
    <property type="evidence" value="ECO:0007669"/>
    <property type="project" value="InterPro"/>
</dbReference>
<comment type="caution">
    <text evidence="8">The sequence shown here is derived from an EMBL/GenBank/DDBJ whole genome shotgun (WGS) entry which is preliminary data.</text>
</comment>
<evidence type="ECO:0000259" key="7">
    <source>
        <dbReference type="Pfam" id="PF04116"/>
    </source>
</evidence>
<dbReference type="GO" id="GO:0016020">
    <property type="term" value="C:membrane"/>
    <property type="evidence" value="ECO:0007669"/>
    <property type="project" value="UniProtKB-SubCell"/>
</dbReference>